<keyword evidence="3" id="KW-1185">Reference proteome</keyword>
<proteinExistence type="predicted"/>
<reference evidence="2 3" key="1">
    <citation type="journal article" date="2014" name="Int. J. Syst. Evol. Microbiol.">
        <title>Celeribacter indicus sp. nov., a polycyclic aromatic hydrocarbon-degrading bacterium from deep-sea sediment and reclassification of Huaishuia halophila as Celeribacter halophilus comb. nov.</title>
        <authorList>
            <person name="Lai Q."/>
            <person name="Cao J."/>
            <person name="Yuan J."/>
            <person name="Li F."/>
            <person name="Shao Z."/>
        </authorList>
    </citation>
    <scope>NUCLEOTIDE SEQUENCE [LARGE SCALE GENOMIC DNA]</scope>
    <source>
        <strain evidence="2">P73</strain>
    </source>
</reference>
<dbReference type="Proteomes" id="UP000031521">
    <property type="component" value="Chromosome"/>
</dbReference>
<feature type="transmembrane region" description="Helical" evidence="1">
    <location>
        <begin position="50"/>
        <end position="71"/>
    </location>
</feature>
<dbReference type="STRING" id="1208324.P73_1184"/>
<gene>
    <name evidence="2" type="ORF">P73_1184</name>
</gene>
<keyword evidence="1" id="KW-0812">Transmembrane</keyword>
<evidence type="ECO:0000313" key="3">
    <source>
        <dbReference type="Proteomes" id="UP000031521"/>
    </source>
</evidence>
<dbReference type="AlphaFoldDB" id="A0A0B5DS84"/>
<evidence type="ECO:0000313" key="2">
    <source>
        <dbReference type="EMBL" id="AJE45899.1"/>
    </source>
</evidence>
<dbReference type="HOGENOM" id="CLU_153188_0_0_5"/>
<keyword evidence="1" id="KW-1133">Transmembrane helix</keyword>
<name>A0A0B5DS84_9RHOB</name>
<protein>
    <submittedName>
        <fullName evidence="2">Uncharacterized protein</fullName>
    </submittedName>
</protein>
<organism evidence="2 3">
    <name type="scientific">Celeribacter indicus</name>
    <dbReference type="NCBI Taxonomy" id="1208324"/>
    <lineage>
        <taxon>Bacteria</taxon>
        <taxon>Pseudomonadati</taxon>
        <taxon>Pseudomonadota</taxon>
        <taxon>Alphaproteobacteria</taxon>
        <taxon>Rhodobacterales</taxon>
        <taxon>Roseobacteraceae</taxon>
        <taxon>Celeribacter</taxon>
    </lineage>
</organism>
<dbReference type="RefSeq" id="WP_043868882.1">
    <property type="nucleotide sequence ID" value="NZ_CP004393.1"/>
</dbReference>
<evidence type="ECO:0000256" key="1">
    <source>
        <dbReference type="SAM" id="Phobius"/>
    </source>
</evidence>
<dbReference type="EMBL" id="CP004393">
    <property type="protein sequence ID" value="AJE45899.1"/>
    <property type="molecule type" value="Genomic_DNA"/>
</dbReference>
<dbReference type="OrthoDB" id="7866534at2"/>
<dbReference type="KEGG" id="cid:P73_1184"/>
<keyword evidence="1" id="KW-0472">Membrane</keyword>
<sequence>MANAGSQQLEKRLTRIEARRRALRRGAVYSVNHDGLIIARPRRRGLRRPLHLLIVALAAVLLFKAALYATLGAATYAGRIAELAEGSAPERVAAWVMQADGVTVWLAMQGRMLLP</sequence>
<accession>A0A0B5DS84</accession>